<dbReference type="InterPro" id="IPR028889">
    <property type="entry name" value="USP"/>
</dbReference>
<comment type="caution">
    <text evidence="2">The sequence shown here is derived from an EMBL/GenBank/DDBJ whole genome shotgun (WGS) entry which is preliminary data.</text>
</comment>
<keyword evidence="2" id="KW-0378">Hydrolase</keyword>
<evidence type="ECO:0000259" key="1">
    <source>
        <dbReference type="PROSITE" id="PS50235"/>
    </source>
</evidence>
<dbReference type="Proteomes" id="UP001516464">
    <property type="component" value="Unassembled WGS sequence"/>
</dbReference>
<keyword evidence="3" id="KW-1185">Reference proteome</keyword>
<dbReference type="InterPro" id="IPR050164">
    <property type="entry name" value="Peptidase_C19"/>
</dbReference>
<dbReference type="PROSITE" id="PS50235">
    <property type="entry name" value="USP_3"/>
    <property type="match status" value="1"/>
</dbReference>
<evidence type="ECO:0000313" key="2">
    <source>
        <dbReference type="EMBL" id="KAF7680986.1"/>
    </source>
</evidence>
<sequence length="188" mass="22154">MLNQIDIKTSSNRDSKMMANFEFGITPQFICLECKTKWTGNSEIIFPIHINKDVSISKAIKSSMMYKIDGYNCEHCKKITSLKVKEEFICTSNILMIVNKCYSSVINKKINHAYKVDYTLLIKGFKYILSSIIIHQGSSLCYGHYYTLCKRKNDWYEINDNSFKKVPREEFLKIIKHLDAYIFFYERE</sequence>
<reference evidence="2 3" key="1">
    <citation type="submission" date="2019-01" db="EMBL/GenBank/DDBJ databases">
        <title>Genomes sequencing and comparative genomics of infectious freshwater microsporidia, Cucumispora dikerogammari and Thelohania contejeani.</title>
        <authorList>
            <person name="Cormier A."/>
            <person name="Giraud I."/>
            <person name="Wattier R."/>
            <person name="Teixeira M."/>
            <person name="Grandjean F."/>
            <person name="Rigaud T."/>
            <person name="Cordaux R."/>
        </authorList>
    </citation>
    <scope>NUCLEOTIDE SEQUENCE [LARGE SCALE GENOMIC DNA]</scope>
    <source>
        <strain evidence="2">T1</strain>
        <tissue evidence="2">Spores</tissue>
    </source>
</reference>
<name>A0ABQ7HW56_9MICR</name>
<dbReference type="CDD" id="cd02257">
    <property type="entry name" value="Peptidase_C19"/>
    <property type="match status" value="1"/>
</dbReference>
<dbReference type="InterPro" id="IPR018200">
    <property type="entry name" value="USP_CS"/>
</dbReference>
<dbReference type="Pfam" id="PF00443">
    <property type="entry name" value="UCH"/>
    <property type="match status" value="1"/>
</dbReference>
<organism evidence="2 3">
    <name type="scientific">Astathelohania contejeani</name>
    <dbReference type="NCBI Taxonomy" id="164912"/>
    <lineage>
        <taxon>Eukaryota</taxon>
        <taxon>Fungi</taxon>
        <taxon>Fungi incertae sedis</taxon>
        <taxon>Microsporidia</taxon>
        <taxon>Astathelohaniidae</taxon>
        <taxon>Astathelohania</taxon>
    </lineage>
</organism>
<dbReference type="Gene3D" id="3.90.70.10">
    <property type="entry name" value="Cysteine proteinases"/>
    <property type="match status" value="1"/>
</dbReference>
<dbReference type="PROSITE" id="PS00973">
    <property type="entry name" value="USP_2"/>
    <property type="match status" value="1"/>
</dbReference>
<gene>
    <name evidence="2" type="primary">UBP25</name>
    <name evidence="2" type="ORF">TCON_2401</name>
</gene>
<dbReference type="SUPFAM" id="SSF54001">
    <property type="entry name" value="Cysteine proteinases"/>
    <property type="match status" value="1"/>
</dbReference>
<protein>
    <submittedName>
        <fullName evidence="2">Ubiquitin carboxyl-terminal hydrolase 25</fullName>
    </submittedName>
</protein>
<dbReference type="EMBL" id="SBIQ01000288">
    <property type="protein sequence ID" value="KAF7680986.1"/>
    <property type="molecule type" value="Genomic_DNA"/>
</dbReference>
<dbReference type="GO" id="GO:0016787">
    <property type="term" value="F:hydrolase activity"/>
    <property type="evidence" value="ECO:0007669"/>
    <property type="project" value="UniProtKB-KW"/>
</dbReference>
<dbReference type="InterPro" id="IPR001394">
    <property type="entry name" value="Peptidase_C19_UCH"/>
</dbReference>
<dbReference type="PANTHER" id="PTHR24006">
    <property type="entry name" value="UBIQUITIN CARBOXYL-TERMINAL HYDROLASE"/>
    <property type="match status" value="1"/>
</dbReference>
<evidence type="ECO:0000313" key="3">
    <source>
        <dbReference type="Proteomes" id="UP001516464"/>
    </source>
</evidence>
<accession>A0ABQ7HW56</accession>
<feature type="domain" description="USP" evidence="1">
    <location>
        <begin position="1"/>
        <end position="188"/>
    </location>
</feature>
<proteinExistence type="predicted"/>
<dbReference type="InterPro" id="IPR038765">
    <property type="entry name" value="Papain-like_cys_pep_sf"/>
</dbReference>